<reference evidence="2" key="1">
    <citation type="submission" date="2025-08" db="UniProtKB">
        <authorList>
            <consortium name="Ensembl"/>
        </authorList>
    </citation>
    <scope>IDENTIFICATION</scope>
</reference>
<evidence type="ECO:0000256" key="1">
    <source>
        <dbReference type="SAM" id="MobiDB-lite"/>
    </source>
</evidence>
<name>A0A8C3X9T7_9PASS</name>
<organism evidence="2 3">
    <name type="scientific">Cyanoderma ruficeps</name>
    <name type="common">rufous-capped babbler</name>
    <dbReference type="NCBI Taxonomy" id="181631"/>
    <lineage>
        <taxon>Eukaryota</taxon>
        <taxon>Metazoa</taxon>
        <taxon>Chordata</taxon>
        <taxon>Craniata</taxon>
        <taxon>Vertebrata</taxon>
        <taxon>Euteleostomi</taxon>
        <taxon>Archelosauria</taxon>
        <taxon>Archosauria</taxon>
        <taxon>Dinosauria</taxon>
        <taxon>Saurischia</taxon>
        <taxon>Theropoda</taxon>
        <taxon>Coelurosauria</taxon>
        <taxon>Aves</taxon>
        <taxon>Neognathae</taxon>
        <taxon>Neoaves</taxon>
        <taxon>Telluraves</taxon>
        <taxon>Australaves</taxon>
        <taxon>Passeriformes</taxon>
        <taxon>Sylvioidea</taxon>
        <taxon>Timaliidae</taxon>
        <taxon>Cyanoderma</taxon>
    </lineage>
</organism>
<dbReference type="Ensembl" id="ENSCRFT00000009044.1">
    <property type="protein sequence ID" value="ENSCRFP00000008732.1"/>
    <property type="gene ID" value="ENSCRFG00000006854.1"/>
</dbReference>
<feature type="compositionally biased region" description="Polar residues" evidence="1">
    <location>
        <begin position="1"/>
        <end position="10"/>
    </location>
</feature>
<feature type="region of interest" description="Disordered" evidence="1">
    <location>
        <begin position="1"/>
        <end position="27"/>
    </location>
</feature>
<accession>A0A8C3X9T7</accession>
<dbReference type="Proteomes" id="UP000694396">
    <property type="component" value="Unplaced"/>
</dbReference>
<proteinExistence type="predicted"/>
<dbReference type="AlphaFoldDB" id="A0A8C3X9T7"/>
<evidence type="ECO:0000313" key="3">
    <source>
        <dbReference type="Proteomes" id="UP000694396"/>
    </source>
</evidence>
<sequence length="118" mass="12437">MELSACSRQTRSWRKKSPPPSKVHPLTSPCSGEAWGAAAVGDSLSLSLPGCSLDCPGPGEISPRAGCAKGFGIMTPPGIPTDSTSQHPSTLLSPHCDHLYGASNYCLRDLEENEIIFL</sequence>
<reference evidence="2" key="2">
    <citation type="submission" date="2025-09" db="UniProtKB">
        <authorList>
            <consortium name="Ensembl"/>
        </authorList>
    </citation>
    <scope>IDENTIFICATION</scope>
</reference>
<protein>
    <submittedName>
        <fullName evidence="2">Uncharacterized protein</fullName>
    </submittedName>
</protein>
<keyword evidence="3" id="KW-1185">Reference proteome</keyword>
<evidence type="ECO:0000313" key="2">
    <source>
        <dbReference type="Ensembl" id="ENSCRFP00000008732.1"/>
    </source>
</evidence>